<reference evidence="4" key="1">
    <citation type="journal article" date="2019" name="Int. J. Syst. Evol. Microbiol.">
        <title>The Global Catalogue of Microorganisms (GCM) 10K type strain sequencing project: providing services to taxonomists for standard genome sequencing and annotation.</title>
        <authorList>
            <consortium name="The Broad Institute Genomics Platform"/>
            <consortium name="The Broad Institute Genome Sequencing Center for Infectious Disease"/>
            <person name="Wu L."/>
            <person name="Ma J."/>
        </authorList>
    </citation>
    <scope>NUCLEOTIDE SEQUENCE [LARGE SCALE GENOMIC DNA]</scope>
    <source>
        <strain evidence="4">JCM 10367</strain>
    </source>
</reference>
<evidence type="ECO:0000313" key="3">
    <source>
        <dbReference type="EMBL" id="GAA0644864.1"/>
    </source>
</evidence>
<dbReference type="RefSeq" id="WP_343999983.1">
    <property type="nucleotide sequence ID" value="NZ_BAAAGU010000019.1"/>
</dbReference>
<sequence>MTDTDRSTGTDTGAAGTTDTSGTTDTFGTDWRAWQESWDRQQEWYLPDREERFRVMLDMVEALVGTAPRVLDLACGTGSITARLLARFPDATSTGVDLDPALLAIAEGTFAGDERVALVTADLKDPDWVSRLPHASYDAVLTATALHWLHREPLADLYGRIAGLVRDGGVFMNADHMIDETTPRINAAERVQRHARMDQAKRDGALDWAQWWQLAAKDPVLAGPTARRFEIYGEHTDGFMPSPAWHAQVLREKGFAEVRPVWCSPADTLLLALKQAGAGGREGNAKGRYG</sequence>
<proteinExistence type="predicted"/>
<dbReference type="GO" id="GO:0032259">
    <property type="term" value="P:methylation"/>
    <property type="evidence" value="ECO:0007669"/>
    <property type="project" value="UniProtKB-KW"/>
</dbReference>
<feature type="domain" description="Methyltransferase type 12" evidence="2">
    <location>
        <begin position="71"/>
        <end position="171"/>
    </location>
</feature>
<dbReference type="PANTHER" id="PTHR43861">
    <property type="entry name" value="TRANS-ACONITATE 2-METHYLTRANSFERASE-RELATED"/>
    <property type="match status" value="1"/>
</dbReference>
<dbReference type="CDD" id="cd02440">
    <property type="entry name" value="AdoMet_MTases"/>
    <property type="match status" value="1"/>
</dbReference>
<evidence type="ECO:0000259" key="2">
    <source>
        <dbReference type="Pfam" id="PF08242"/>
    </source>
</evidence>
<dbReference type="InterPro" id="IPR029063">
    <property type="entry name" value="SAM-dependent_MTases_sf"/>
</dbReference>
<comment type="caution">
    <text evidence="3">The sequence shown here is derived from an EMBL/GenBank/DDBJ whole genome shotgun (WGS) entry which is preliminary data.</text>
</comment>
<accession>A0ABP3SK39</accession>
<keyword evidence="3" id="KW-0808">Transferase</keyword>
<dbReference type="SUPFAM" id="SSF53335">
    <property type="entry name" value="S-adenosyl-L-methionine-dependent methyltransferases"/>
    <property type="match status" value="1"/>
</dbReference>
<dbReference type="EMBL" id="BAAAGU010000019">
    <property type="protein sequence ID" value="GAA0644864.1"/>
    <property type="molecule type" value="Genomic_DNA"/>
</dbReference>
<keyword evidence="4" id="KW-1185">Reference proteome</keyword>
<dbReference type="GO" id="GO:0008168">
    <property type="term" value="F:methyltransferase activity"/>
    <property type="evidence" value="ECO:0007669"/>
    <property type="project" value="UniProtKB-KW"/>
</dbReference>
<feature type="compositionally biased region" description="Low complexity" evidence="1">
    <location>
        <begin position="9"/>
        <end position="28"/>
    </location>
</feature>
<dbReference type="PANTHER" id="PTHR43861:SF1">
    <property type="entry name" value="TRANS-ACONITATE 2-METHYLTRANSFERASE"/>
    <property type="match status" value="1"/>
</dbReference>
<dbReference type="InterPro" id="IPR013217">
    <property type="entry name" value="Methyltransf_12"/>
</dbReference>
<dbReference type="Pfam" id="PF08242">
    <property type="entry name" value="Methyltransf_12"/>
    <property type="match status" value="1"/>
</dbReference>
<dbReference type="Gene3D" id="3.40.50.150">
    <property type="entry name" value="Vaccinia Virus protein VP39"/>
    <property type="match status" value="1"/>
</dbReference>
<dbReference type="Proteomes" id="UP001500724">
    <property type="component" value="Unassembled WGS sequence"/>
</dbReference>
<feature type="region of interest" description="Disordered" evidence="1">
    <location>
        <begin position="1"/>
        <end position="28"/>
    </location>
</feature>
<organism evidence="3 4">
    <name type="scientific">Streptomyces thermocarboxydovorans</name>
    <dbReference type="NCBI Taxonomy" id="59298"/>
    <lineage>
        <taxon>Bacteria</taxon>
        <taxon>Bacillati</taxon>
        <taxon>Actinomycetota</taxon>
        <taxon>Actinomycetes</taxon>
        <taxon>Kitasatosporales</taxon>
        <taxon>Streptomycetaceae</taxon>
        <taxon>Streptomyces</taxon>
    </lineage>
</organism>
<evidence type="ECO:0000256" key="1">
    <source>
        <dbReference type="SAM" id="MobiDB-lite"/>
    </source>
</evidence>
<evidence type="ECO:0000313" key="4">
    <source>
        <dbReference type="Proteomes" id="UP001500724"/>
    </source>
</evidence>
<name>A0ABP3SK39_9ACTN</name>
<keyword evidence="3" id="KW-0489">Methyltransferase</keyword>
<protein>
    <submittedName>
        <fullName evidence="3">Class I SAM-dependent methyltransferase</fullName>
    </submittedName>
</protein>
<gene>
    <name evidence="3" type="ORF">GCM10009535_22880</name>
</gene>